<keyword evidence="7" id="KW-1185">Reference proteome</keyword>
<dbReference type="SUPFAM" id="SSF48452">
    <property type="entry name" value="TPR-like"/>
    <property type="match status" value="1"/>
</dbReference>
<dbReference type="SMART" id="SM00028">
    <property type="entry name" value="TPR"/>
    <property type="match status" value="3"/>
</dbReference>
<keyword evidence="4" id="KW-1133">Transmembrane helix</keyword>
<evidence type="ECO:0000259" key="5">
    <source>
        <dbReference type="Pfam" id="PF13676"/>
    </source>
</evidence>
<keyword evidence="4" id="KW-0812">Transmembrane</keyword>
<dbReference type="Gene3D" id="3.40.50.10140">
    <property type="entry name" value="Toll/interleukin-1 receptor homology (TIR) domain"/>
    <property type="match status" value="1"/>
</dbReference>
<feature type="repeat" description="TPR" evidence="3">
    <location>
        <begin position="441"/>
        <end position="474"/>
    </location>
</feature>
<dbReference type="Pfam" id="PF13676">
    <property type="entry name" value="TIR_2"/>
    <property type="match status" value="1"/>
</dbReference>
<dbReference type="GO" id="GO:0007165">
    <property type="term" value="P:signal transduction"/>
    <property type="evidence" value="ECO:0007669"/>
    <property type="project" value="InterPro"/>
</dbReference>
<name>A0A4Y9ELH7_9SPHN</name>
<dbReference type="InterPro" id="IPR050498">
    <property type="entry name" value="Ycf3"/>
</dbReference>
<dbReference type="RefSeq" id="WP_135246734.1">
    <property type="nucleotide sequence ID" value="NZ_SIHO01000003.1"/>
</dbReference>
<keyword evidence="2 3" id="KW-0802">TPR repeat</keyword>
<dbReference type="SUPFAM" id="SSF52200">
    <property type="entry name" value="Toll/Interleukin receptor TIR domain"/>
    <property type="match status" value="1"/>
</dbReference>
<dbReference type="Pfam" id="PF13432">
    <property type="entry name" value="TPR_16"/>
    <property type="match status" value="2"/>
</dbReference>
<feature type="transmembrane region" description="Helical" evidence="4">
    <location>
        <begin position="148"/>
        <end position="169"/>
    </location>
</feature>
<evidence type="ECO:0000256" key="3">
    <source>
        <dbReference type="PROSITE-ProRule" id="PRU00339"/>
    </source>
</evidence>
<dbReference type="EMBL" id="SIHO01000003">
    <property type="protein sequence ID" value="TFU01230.1"/>
    <property type="molecule type" value="Genomic_DNA"/>
</dbReference>
<proteinExistence type="predicted"/>
<dbReference type="PANTHER" id="PTHR44858:SF1">
    <property type="entry name" value="UDP-N-ACETYLGLUCOSAMINE--PEPTIDE N-ACETYLGLUCOSAMINYLTRANSFERASE SPINDLY-RELATED"/>
    <property type="match status" value="1"/>
</dbReference>
<evidence type="ECO:0000256" key="4">
    <source>
        <dbReference type="SAM" id="Phobius"/>
    </source>
</evidence>
<organism evidence="6 7">
    <name type="scientific">Glacieibacterium arshaanense</name>
    <dbReference type="NCBI Taxonomy" id="2511025"/>
    <lineage>
        <taxon>Bacteria</taxon>
        <taxon>Pseudomonadati</taxon>
        <taxon>Pseudomonadota</taxon>
        <taxon>Alphaproteobacteria</taxon>
        <taxon>Sphingomonadales</taxon>
        <taxon>Sphingosinicellaceae</taxon>
        <taxon>Glacieibacterium</taxon>
    </lineage>
</organism>
<dbReference type="Gene3D" id="1.25.40.10">
    <property type="entry name" value="Tetratricopeptide repeat domain"/>
    <property type="match status" value="1"/>
</dbReference>
<evidence type="ECO:0000313" key="7">
    <source>
        <dbReference type="Proteomes" id="UP000297737"/>
    </source>
</evidence>
<keyword evidence="4" id="KW-0472">Membrane</keyword>
<dbReference type="PROSITE" id="PS50005">
    <property type="entry name" value="TPR"/>
    <property type="match status" value="2"/>
</dbReference>
<dbReference type="InterPro" id="IPR019734">
    <property type="entry name" value="TPR_rpt"/>
</dbReference>
<evidence type="ECO:0000256" key="2">
    <source>
        <dbReference type="ARBA" id="ARBA00022803"/>
    </source>
</evidence>
<feature type="domain" description="TIR" evidence="5">
    <location>
        <begin position="7"/>
        <end position="122"/>
    </location>
</feature>
<protein>
    <submittedName>
        <fullName evidence="6">TIR domain-containing protein</fullName>
    </submittedName>
</protein>
<comment type="caution">
    <text evidence="6">The sequence shown here is derived from an EMBL/GenBank/DDBJ whole genome shotgun (WGS) entry which is preliminary data.</text>
</comment>
<accession>A0A4Y9ELH7</accession>
<evidence type="ECO:0000256" key="1">
    <source>
        <dbReference type="ARBA" id="ARBA00022737"/>
    </source>
</evidence>
<gene>
    <name evidence="6" type="ORF">EUV02_13075</name>
</gene>
<dbReference type="InterPro" id="IPR035897">
    <property type="entry name" value="Toll_tir_struct_dom_sf"/>
</dbReference>
<dbReference type="Proteomes" id="UP000297737">
    <property type="component" value="Unassembled WGS sequence"/>
</dbReference>
<keyword evidence="1" id="KW-0677">Repeat</keyword>
<reference evidence="6 7" key="1">
    <citation type="submission" date="2019-02" db="EMBL/GenBank/DDBJ databases">
        <title>Polymorphobacter sp. isolated from the lake at the Tibet of China.</title>
        <authorList>
            <person name="Li A."/>
        </authorList>
    </citation>
    <scope>NUCLEOTIDE SEQUENCE [LARGE SCALE GENOMIC DNA]</scope>
    <source>
        <strain evidence="6 7">DJ1R-1</strain>
    </source>
</reference>
<dbReference type="OrthoDB" id="105971at2"/>
<dbReference type="Gene3D" id="3.40.50.10070">
    <property type="entry name" value="TolB, N-terminal domain"/>
    <property type="match status" value="1"/>
</dbReference>
<dbReference type="InterPro" id="IPR000157">
    <property type="entry name" value="TIR_dom"/>
</dbReference>
<dbReference type="InterPro" id="IPR011990">
    <property type="entry name" value="TPR-like_helical_dom_sf"/>
</dbReference>
<feature type="repeat" description="TPR" evidence="3">
    <location>
        <begin position="407"/>
        <end position="440"/>
    </location>
</feature>
<dbReference type="PANTHER" id="PTHR44858">
    <property type="entry name" value="TETRATRICOPEPTIDE REPEAT PROTEIN 6"/>
    <property type="match status" value="1"/>
</dbReference>
<sequence>MPTKPRVFLSYARVDRARVAKLAAALTAAGHQLWWDTAIEAGSAFAADIARELDAADVVVVAWSAASVKSAWVLDEAGAGRDRNRLVPVLLDGTPPPLGFRQLHAIDLSNGRERKPAGAAELVRAVERVASSLPLEPAAKVARAAPKLLPWLVGLIALALVAVLGWQMLGPKFTRSDDKPVVAVLPFLDMSAAKGEAYFAEGLAEEILDTLATDTRLKVLGRTTAWAMRDKAGDPAYLRSKFGVTRLLEGSVRGGGADSGGRVKVSVRLIDTKDGAEIWSQVFDRSEANVLAVQEEVAAAVAAQLAGPASGDGKAAHADATSVPPRVYEDILVARQLIRTRQADALQRARVLADTAVGTAPNYAPAYAARSTALVLLTLYGDLPLQPALTDARRDAERAVAIDPRLSEAYAALGNVLISLNDPPGAIAALTRAVKLRPNNSEARMLLGRVMMDNGQLNHAITEFTAAVAADPLWTTPTVNLIRAYGLANQPTKVWEVERAFRALSPDPADAELVESDAAMATGDFARALKLAEAALRRNPKSTNAISSRNNALMPLLGVDQIPLTQRIFWPDAYWQALSGRWEEVARLLLQQGRSVWDDTVQIYLMSYALTDLGRGADLVASFDARFASIAEYTASPAASPGGATLIASAMDKAGRSADATALRGFARARMVRNEAGGLSPSWNAADWATLLLASNDRAGAVAKLEDGLTRNWADVCSGPLWIGDLWPLKPLRGDARFDRVLERCRTAINKQRAQAGLPPAALK</sequence>
<evidence type="ECO:0000313" key="6">
    <source>
        <dbReference type="EMBL" id="TFU01230.1"/>
    </source>
</evidence>
<dbReference type="AlphaFoldDB" id="A0A4Y9ELH7"/>